<accession>A0A1V2H5X4</accession>
<dbReference type="Proteomes" id="UP000188879">
    <property type="component" value="Unassembled WGS sequence"/>
</dbReference>
<dbReference type="EMBL" id="MLCO01000070">
    <property type="protein sequence ID" value="ONG55678.1"/>
    <property type="molecule type" value="Genomic_DNA"/>
</dbReference>
<organism evidence="2 3">
    <name type="scientific">Teichococcus deserti</name>
    <dbReference type="NCBI Taxonomy" id="1817963"/>
    <lineage>
        <taxon>Bacteria</taxon>
        <taxon>Pseudomonadati</taxon>
        <taxon>Pseudomonadota</taxon>
        <taxon>Alphaproteobacteria</taxon>
        <taxon>Acetobacterales</taxon>
        <taxon>Roseomonadaceae</taxon>
        <taxon>Roseomonas</taxon>
    </lineage>
</organism>
<keyword evidence="3" id="KW-1185">Reference proteome</keyword>
<evidence type="ECO:0000313" key="3">
    <source>
        <dbReference type="Proteomes" id="UP000188879"/>
    </source>
</evidence>
<sequence length="342" mass="35038">MMPLPRRALALGALASLGLSRAAPAQAPAFANPAFAAAPPLPDSATLLLPGPENGAAALWARGLAAGLVRGLPHAVALRTTILGGPDGVTAANRFATLEAGDGRTLLVLPGLAAHARLVGESRAQYDPESWLPLCVGWQGAVLAGRGVFVPPRAAQPLRLALAGPDSPEAAALLALDLLGFPAVPVFGLSGAAAAAAIGRGEADALVMADPTPQTRSRQYGLTPWLELDTPARRDHPELLAASSAAARPAALAAAQAGFAALRLRAALMLPGLTPADSVAAWRRAALRWQEEEEKSQPAEGSASPALVGAEARAIMAALCPAPDAVLAYREWLLRRLAWRPS</sequence>
<comment type="caution">
    <text evidence="2">The sequence shown here is derived from an EMBL/GenBank/DDBJ whole genome shotgun (WGS) entry which is preliminary data.</text>
</comment>
<keyword evidence="1" id="KW-0732">Signal</keyword>
<dbReference type="AlphaFoldDB" id="A0A1V2H5X4"/>
<feature type="signal peptide" evidence="1">
    <location>
        <begin position="1"/>
        <end position="25"/>
    </location>
</feature>
<gene>
    <name evidence="2" type="ORF">BKE38_08820</name>
</gene>
<name>A0A1V2H5X4_9PROT</name>
<dbReference type="RefSeq" id="WP_076956991.1">
    <property type="nucleotide sequence ID" value="NZ_MLCO01000070.1"/>
</dbReference>
<reference evidence="2 3" key="1">
    <citation type="submission" date="2016-10" db="EMBL/GenBank/DDBJ databases">
        <title>Draft Genome sequence of Roseomonas sp. strain M3.</title>
        <authorList>
            <person name="Subhash Y."/>
            <person name="Lee S."/>
        </authorList>
    </citation>
    <scope>NUCLEOTIDE SEQUENCE [LARGE SCALE GENOMIC DNA]</scope>
    <source>
        <strain evidence="2 3">M3</strain>
    </source>
</reference>
<dbReference type="OrthoDB" id="7239404at2"/>
<evidence type="ECO:0000313" key="2">
    <source>
        <dbReference type="EMBL" id="ONG55678.1"/>
    </source>
</evidence>
<evidence type="ECO:0000256" key="1">
    <source>
        <dbReference type="SAM" id="SignalP"/>
    </source>
</evidence>
<protein>
    <submittedName>
        <fullName evidence="2">Uncharacterized protein</fullName>
    </submittedName>
</protein>
<proteinExistence type="predicted"/>
<feature type="chain" id="PRO_5012053060" evidence="1">
    <location>
        <begin position="26"/>
        <end position="342"/>
    </location>
</feature>